<evidence type="ECO:0008006" key="4">
    <source>
        <dbReference type="Google" id="ProtNLM"/>
    </source>
</evidence>
<protein>
    <recommendedName>
        <fullName evidence="4">CAP domain-containing protein</fullName>
    </recommendedName>
</protein>
<evidence type="ECO:0000313" key="3">
    <source>
        <dbReference type="Proteomes" id="UP001499979"/>
    </source>
</evidence>
<gene>
    <name evidence="2" type="ORF">GCM10009606_26130</name>
</gene>
<comment type="caution">
    <text evidence="2">The sequence shown here is derived from an EMBL/GenBank/DDBJ whole genome shotgun (WGS) entry which is preliminary data.</text>
</comment>
<name>A0ABN1UF16_9ACTN</name>
<proteinExistence type="predicted"/>
<accession>A0ABN1UF16</accession>
<evidence type="ECO:0000313" key="2">
    <source>
        <dbReference type="EMBL" id="GAA1145835.1"/>
    </source>
</evidence>
<dbReference type="EMBL" id="BAAAJE010000012">
    <property type="protein sequence ID" value="GAA1145835.1"/>
    <property type="molecule type" value="Genomic_DNA"/>
</dbReference>
<reference evidence="2 3" key="1">
    <citation type="journal article" date="2019" name="Int. J. Syst. Evol. Microbiol.">
        <title>The Global Catalogue of Microorganisms (GCM) 10K type strain sequencing project: providing services to taxonomists for standard genome sequencing and annotation.</title>
        <authorList>
            <consortium name="The Broad Institute Genomics Platform"/>
            <consortium name="The Broad Institute Genome Sequencing Center for Infectious Disease"/>
            <person name="Wu L."/>
            <person name="Ma J."/>
        </authorList>
    </citation>
    <scope>NUCLEOTIDE SEQUENCE [LARGE SCALE GENOMIC DNA]</scope>
    <source>
        <strain evidence="2 3">JCM 11813</strain>
    </source>
</reference>
<dbReference type="Proteomes" id="UP001499979">
    <property type="component" value="Unassembled WGS sequence"/>
</dbReference>
<organism evidence="2 3">
    <name type="scientific">Nocardioides aquiterrae</name>
    <dbReference type="NCBI Taxonomy" id="203799"/>
    <lineage>
        <taxon>Bacteria</taxon>
        <taxon>Bacillati</taxon>
        <taxon>Actinomycetota</taxon>
        <taxon>Actinomycetes</taxon>
        <taxon>Propionibacteriales</taxon>
        <taxon>Nocardioidaceae</taxon>
        <taxon>Nocardioides</taxon>
    </lineage>
</organism>
<feature type="region of interest" description="Disordered" evidence="1">
    <location>
        <begin position="60"/>
        <end position="92"/>
    </location>
</feature>
<evidence type="ECO:0000256" key="1">
    <source>
        <dbReference type="SAM" id="MobiDB-lite"/>
    </source>
</evidence>
<keyword evidence="3" id="KW-1185">Reference proteome</keyword>
<sequence length="191" mass="20504">MLVPGVLALLPEYAGLEDPVAELRAACLDAVGWLGADVTVLAGPQGRKVAESLLGSRQARPTAESLLGSRQARPTAESLLGSRQARPTEVEARPTRVDGASYLVVGNGSARRRDTSPGYVDERAIPFDADLGTRLRTGELSGIDASLARELWADTEAIARLDGVLPPGCACTVNYEDDPYGVQYWVVRWEW</sequence>